<dbReference type="Gene3D" id="1.10.1410.10">
    <property type="match status" value="1"/>
</dbReference>
<evidence type="ECO:0000313" key="10">
    <source>
        <dbReference type="Proteomes" id="UP000218231"/>
    </source>
</evidence>
<protein>
    <submittedName>
        <fullName evidence="9">Uncharacterized protein</fullName>
    </submittedName>
</protein>
<dbReference type="PANTHER" id="PTHR12271:SF132">
    <property type="entry name" value="PAP-ASSOCIATED DOMAIN-CONTAINING PROTEIN"/>
    <property type="match status" value="1"/>
</dbReference>
<dbReference type="Proteomes" id="UP000218231">
    <property type="component" value="Unassembled WGS sequence"/>
</dbReference>
<dbReference type="GO" id="GO:0031123">
    <property type="term" value="P:RNA 3'-end processing"/>
    <property type="evidence" value="ECO:0007669"/>
    <property type="project" value="TreeGrafter"/>
</dbReference>
<dbReference type="GO" id="GO:0050265">
    <property type="term" value="F:RNA uridylyltransferase activity"/>
    <property type="evidence" value="ECO:0007669"/>
    <property type="project" value="TreeGrafter"/>
</dbReference>
<organism evidence="9 10">
    <name type="scientific">Diploscapter pachys</name>
    <dbReference type="NCBI Taxonomy" id="2018661"/>
    <lineage>
        <taxon>Eukaryota</taxon>
        <taxon>Metazoa</taxon>
        <taxon>Ecdysozoa</taxon>
        <taxon>Nematoda</taxon>
        <taxon>Chromadorea</taxon>
        <taxon>Rhabditida</taxon>
        <taxon>Rhabditina</taxon>
        <taxon>Rhabditomorpha</taxon>
        <taxon>Rhabditoidea</taxon>
        <taxon>Rhabditidae</taxon>
        <taxon>Diploscapter</taxon>
    </lineage>
</organism>
<feature type="region of interest" description="Disordered" evidence="6">
    <location>
        <begin position="487"/>
        <end position="514"/>
    </location>
</feature>
<dbReference type="CDD" id="cd05402">
    <property type="entry name" value="NT_PAP_TUTase"/>
    <property type="match status" value="1"/>
</dbReference>
<dbReference type="EMBL" id="LIAE01010755">
    <property type="protein sequence ID" value="PAV55727.1"/>
    <property type="molecule type" value="Genomic_DNA"/>
</dbReference>
<comment type="cofactor">
    <cofactor evidence="1">
        <name>Mn(2+)</name>
        <dbReference type="ChEBI" id="CHEBI:29035"/>
    </cofactor>
</comment>
<evidence type="ECO:0000256" key="6">
    <source>
        <dbReference type="SAM" id="MobiDB-lite"/>
    </source>
</evidence>
<evidence type="ECO:0000259" key="8">
    <source>
        <dbReference type="Pfam" id="PF22600"/>
    </source>
</evidence>
<dbReference type="GO" id="GO:0046872">
    <property type="term" value="F:metal ion binding"/>
    <property type="evidence" value="ECO:0007669"/>
    <property type="project" value="UniProtKB-KW"/>
</dbReference>
<feature type="domain" description="PAP-associated" evidence="7">
    <location>
        <begin position="364"/>
        <end position="413"/>
    </location>
</feature>
<dbReference type="OrthoDB" id="407432at2759"/>
<evidence type="ECO:0000256" key="3">
    <source>
        <dbReference type="ARBA" id="ARBA00022679"/>
    </source>
</evidence>
<dbReference type="InterPro" id="IPR043519">
    <property type="entry name" value="NT_sf"/>
</dbReference>
<feature type="domain" description="Poly(A) RNA polymerase mitochondrial-like central palm" evidence="8">
    <location>
        <begin position="136"/>
        <end position="271"/>
    </location>
</feature>
<dbReference type="InterPro" id="IPR054708">
    <property type="entry name" value="MTPAP-like_central"/>
</dbReference>
<dbReference type="PANTHER" id="PTHR12271">
    <property type="entry name" value="POLY A POLYMERASE CID PAP -RELATED"/>
    <property type="match status" value="1"/>
</dbReference>
<comment type="caution">
    <text evidence="9">The sequence shown here is derived from an EMBL/GenBank/DDBJ whole genome shotgun (WGS) entry which is preliminary data.</text>
</comment>
<dbReference type="Pfam" id="PF03828">
    <property type="entry name" value="PAP_assoc"/>
    <property type="match status" value="1"/>
</dbReference>
<keyword evidence="3" id="KW-0808">Transferase</keyword>
<evidence type="ECO:0000256" key="2">
    <source>
        <dbReference type="ARBA" id="ARBA00001946"/>
    </source>
</evidence>
<comment type="cofactor">
    <cofactor evidence="2">
        <name>Mg(2+)</name>
        <dbReference type="ChEBI" id="CHEBI:18420"/>
    </cofactor>
</comment>
<gene>
    <name evidence="9" type="ORF">WR25_04107</name>
</gene>
<keyword evidence="5" id="KW-0460">Magnesium</keyword>
<dbReference type="STRING" id="2018661.A0A2A2J292"/>
<reference evidence="9 10" key="1">
    <citation type="journal article" date="2017" name="Curr. Biol.">
        <title>Genome architecture and evolution of a unichromosomal asexual nematode.</title>
        <authorList>
            <person name="Fradin H."/>
            <person name="Zegar C."/>
            <person name="Gutwein M."/>
            <person name="Lucas J."/>
            <person name="Kovtun M."/>
            <person name="Corcoran D."/>
            <person name="Baugh L.R."/>
            <person name="Kiontke K."/>
            <person name="Gunsalus K."/>
            <person name="Fitch D.H."/>
            <person name="Piano F."/>
        </authorList>
    </citation>
    <scope>NUCLEOTIDE SEQUENCE [LARGE SCALE GENOMIC DNA]</scope>
    <source>
        <strain evidence="9">PF1309</strain>
    </source>
</reference>
<dbReference type="InterPro" id="IPR002058">
    <property type="entry name" value="PAP_assoc"/>
</dbReference>
<feature type="compositionally biased region" description="Low complexity" evidence="6">
    <location>
        <begin position="497"/>
        <end position="514"/>
    </location>
</feature>
<dbReference type="Pfam" id="PF22600">
    <property type="entry name" value="MTPAP-like_central"/>
    <property type="match status" value="1"/>
</dbReference>
<evidence type="ECO:0000256" key="1">
    <source>
        <dbReference type="ARBA" id="ARBA00001936"/>
    </source>
</evidence>
<proteinExistence type="predicted"/>
<name>A0A2A2J292_9BILA</name>
<sequence length="514" mass="58019">MAPTLDATEQKPQKQRKKLVCQRPTVVATAENLGKKGKANNSSSDPLKAQTQKPQFYPLPIHRFPGSFAGNTASFLPPLRMATLSDVGMSFCLPKVSLTNSPTGGHALVSMVITPTYNPHYASCKVNNGQMKTLMNKIMMKHYEKNKVAEDFLQEIERKIFSLEIHFSKCFQTAIKLQLYGSMLNGFGTTNCDVDLSFVFAEGAPSWATSDVVMRFVSKYLVDLPNVIDARYISAKVPIVRFRFQDSDIDIDISYNNMLALHNSYLLKQYTYWDQRRIPILGVFIKKWAKINHIGDASQGSLSSYAWIIMLLYYLQTLRPFGLIPVLQESQSGTGPRVVHGWNVAYSLYVDPSHCSKFNGSVYDLFLGFLHFYANQFNFADLMVQIAYHRIQPKPPNWKKFAMAIEDPFEKTHNLAQGISEQMLTHIRSCMLNTISVFMNAEHISTFCSANDVNLMFIEESFNLNEELLGKLGEHLLSLCILPNPPPAARRHRHRSTSLANSLSNSTDNSSILV</sequence>
<evidence type="ECO:0000313" key="9">
    <source>
        <dbReference type="EMBL" id="PAV55727.1"/>
    </source>
</evidence>
<dbReference type="SUPFAM" id="SSF81301">
    <property type="entry name" value="Nucleotidyltransferase"/>
    <property type="match status" value="1"/>
</dbReference>
<feature type="region of interest" description="Disordered" evidence="6">
    <location>
        <begin position="1"/>
        <end position="50"/>
    </location>
</feature>
<dbReference type="AlphaFoldDB" id="A0A2A2J292"/>
<feature type="compositionally biased region" description="Polar residues" evidence="6">
    <location>
        <begin position="39"/>
        <end position="50"/>
    </location>
</feature>
<dbReference type="SUPFAM" id="SSF81631">
    <property type="entry name" value="PAP/OAS1 substrate-binding domain"/>
    <property type="match status" value="1"/>
</dbReference>
<dbReference type="GO" id="GO:1990817">
    <property type="term" value="F:poly(A) RNA polymerase activity"/>
    <property type="evidence" value="ECO:0007669"/>
    <property type="project" value="UniProtKB-ARBA"/>
</dbReference>
<dbReference type="Gene3D" id="3.30.460.10">
    <property type="entry name" value="Beta Polymerase, domain 2"/>
    <property type="match status" value="1"/>
</dbReference>
<keyword evidence="10" id="KW-1185">Reference proteome</keyword>
<accession>A0A2A2J292</accession>
<evidence type="ECO:0000256" key="5">
    <source>
        <dbReference type="ARBA" id="ARBA00022842"/>
    </source>
</evidence>
<evidence type="ECO:0000256" key="4">
    <source>
        <dbReference type="ARBA" id="ARBA00022723"/>
    </source>
</evidence>
<keyword evidence="4" id="KW-0479">Metal-binding</keyword>
<evidence type="ECO:0000259" key="7">
    <source>
        <dbReference type="Pfam" id="PF03828"/>
    </source>
</evidence>